<accession>A0A4Y8CRC6</accession>
<dbReference type="AlphaFoldDB" id="A0A4Y8CRC6"/>
<keyword evidence="3" id="KW-1185">Reference proteome</keyword>
<name>A0A4Y8CRC6_9HELO</name>
<comment type="caution">
    <text evidence="2">The sequence shown here is derived from an EMBL/GenBank/DDBJ whole genome shotgun (WGS) entry which is preliminary data.</text>
</comment>
<sequence length="165" mass="18574">MPSGSSSNRNPIDNEDRKRKHRESSSVSSGNSNSSSKGHGKKKERTNPPKEEDRARDRWSSEGELLEGVASATDPVLYRNQGNRQPLSDGPSPPHTPSKLERKRPADSFSSLSETQSEKIRTDIKAIRMEKGWLDPNISQYGEGNTQYDLQIEEAEERLRQLQRG</sequence>
<dbReference type="Proteomes" id="UP000297299">
    <property type="component" value="Unassembled WGS sequence"/>
</dbReference>
<proteinExistence type="predicted"/>
<protein>
    <submittedName>
        <fullName evidence="2">Uncharacterized protein</fullName>
    </submittedName>
</protein>
<reference evidence="2 3" key="1">
    <citation type="submission" date="2017-11" db="EMBL/GenBank/DDBJ databases">
        <title>Comparative genomics of Botrytis spp.</title>
        <authorList>
            <person name="Valero-Jimenez C.A."/>
            <person name="Tapia P."/>
            <person name="Veloso J."/>
            <person name="Silva-Moreno E."/>
            <person name="Staats M."/>
            <person name="Valdes J.H."/>
            <person name="Van Kan J.A.L."/>
        </authorList>
    </citation>
    <scope>NUCLEOTIDE SEQUENCE [LARGE SCALE GENOMIC DNA]</scope>
    <source>
        <strain evidence="2 3">MUCL2830</strain>
    </source>
</reference>
<evidence type="ECO:0000313" key="3">
    <source>
        <dbReference type="Proteomes" id="UP000297299"/>
    </source>
</evidence>
<feature type="region of interest" description="Disordered" evidence="1">
    <location>
        <begin position="1"/>
        <end position="120"/>
    </location>
</feature>
<gene>
    <name evidence="2" type="ORF">BOTCAL_0385g00150</name>
</gene>
<dbReference type="EMBL" id="PHWZ01000384">
    <property type="protein sequence ID" value="TEY42737.1"/>
    <property type="molecule type" value="Genomic_DNA"/>
</dbReference>
<organism evidence="2 3">
    <name type="scientific">Botryotinia calthae</name>
    <dbReference type="NCBI Taxonomy" id="38488"/>
    <lineage>
        <taxon>Eukaryota</taxon>
        <taxon>Fungi</taxon>
        <taxon>Dikarya</taxon>
        <taxon>Ascomycota</taxon>
        <taxon>Pezizomycotina</taxon>
        <taxon>Leotiomycetes</taxon>
        <taxon>Helotiales</taxon>
        <taxon>Sclerotiniaceae</taxon>
        <taxon>Botryotinia</taxon>
    </lineage>
</organism>
<evidence type="ECO:0000256" key="1">
    <source>
        <dbReference type="SAM" id="MobiDB-lite"/>
    </source>
</evidence>
<feature type="compositionally biased region" description="Low complexity" evidence="1">
    <location>
        <begin position="25"/>
        <end position="37"/>
    </location>
</feature>
<feature type="compositionally biased region" description="Polar residues" evidence="1">
    <location>
        <begin position="1"/>
        <end position="11"/>
    </location>
</feature>
<feature type="compositionally biased region" description="Basic and acidic residues" evidence="1">
    <location>
        <begin position="45"/>
        <end position="61"/>
    </location>
</feature>
<dbReference type="OrthoDB" id="3557143at2759"/>
<evidence type="ECO:0000313" key="2">
    <source>
        <dbReference type="EMBL" id="TEY42737.1"/>
    </source>
</evidence>